<proteinExistence type="predicted"/>
<evidence type="ECO:0000313" key="2">
    <source>
        <dbReference type="Proteomes" id="UP000431264"/>
    </source>
</evidence>
<dbReference type="EMBL" id="WQLW01000001">
    <property type="protein sequence ID" value="MVO07995.1"/>
    <property type="molecule type" value="Genomic_DNA"/>
</dbReference>
<comment type="caution">
    <text evidence="1">The sequence shown here is derived from an EMBL/GenBank/DDBJ whole genome shotgun (WGS) entry which is preliminary data.</text>
</comment>
<sequence length="178" mass="21791">MSFAESINKFEVENNFQFGKHINGKRGFNLIEGFYNAFVDYKVETQRIESLYFDFFNGKTYNKIEIEYDRVQYNSSWFLNIFSQISEHYYNKLNIEEAKLVSKYKIEIMNFSFACLDFSIKNFNDLSLYNYYFFRLDNNVGFNYDSYITFIEFKQDWKLIEKMDKDDFIRWHNAQKLM</sequence>
<dbReference type="RefSeq" id="WP_140996381.1">
    <property type="nucleotide sequence ID" value="NZ_VDCZ01000001.1"/>
</dbReference>
<keyword evidence="2" id="KW-1185">Reference proteome</keyword>
<name>A0A6I4IEJ5_9FLAO</name>
<protein>
    <submittedName>
        <fullName evidence="1">Uncharacterized protein</fullName>
    </submittedName>
</protein>
<organism evidence="1 2">
    <name type="scientific">Flavobacterium profundi</name>
    <dbReference type="NCBI Taxonomy" id="1774945"/>
    <lineage>
        <taxon>Bacteria</taxon>
        <taxon>Pseudomonadati</taxon>
        <taxon>Bacteroidota</taxon>
        <taxon>Flavobacteriia</taxon>
        <taxon>Flavobacteriales</taxon>
        <taxon>Flavobacteriaceae</taxon>
        <taxon>Flavobacterium</taxon>
    </lineage>
</organism>
<gene>
    <name evidence="1" type="ORF">GOQ30_02295</name>
</gene>
<dbReference type="AlphaFoldDB" id="A0A6I4IEJ5"/>
<reference evidence="2" key="1">
    <citation type="submission" date="2019-05" db="EMBL/GenBank/DDBJ databases">
        <title>Flavobacterium profundi sp. nov., isolated from a deep-sea seamount.</title>
        <authorList>
            <person name="Zhang D.-C."/>
        </authorList>
    </citation>
    <scope>NUCLEOTIDE SEQUENCE [LARGE SCALE GENOMIC DNA]</scope>
    <source>
        <strain evidence="2">TP390</strain>
    </source>
</reference>
<accession>A0A6I4IEJ5</accession>
<dbReference type="Proteomes" id="UP000431264">
    <property type="component" value="Unassembled WGS sequence"/>
</dbReference>
<dbReference type="OrthoDB" id="9877560at2"/>
<evidence type="ECO:0000313" key="1">
    <source>
        <dbReference type="EMBL" id="MVO07995.1"/>
    </source>
</evidence>